<evidence type="ECO:0000256" key="2">
    <source>
        <dbReference type="ARBA" id="ARBA00023276"/>
    </source>
</evidence>
<proteinExistence type="predicted"/>
<protein>
    <submittedName>
        <fullName evidence="4">YCF48-related protein</fullName>
    </submittedName>
</protein>
<gene>
    <name evidence="4" type="ORF">WKW82_03975</name>
</gene>
<reference evidence="4 5" key="1">
    <citation type="submission" date="2024-03" db="EMBL/GenBank/DDBJ databases">
        <title>Novel species of the genus Variovorax.</title>
        <authorList>
            <person name="Liu Q."/>
            <person name="Xin Y.-H."/>
        </authorList>
    </citation>
    <scope>NUCLEOTIDE SEQUENCE [LARGE SCALE GENOMIC DNA]</scope>
    <source>
        <strain evidence="4 5">KACC 18900</strain>
    </source>
</reference>
<dbReference type="Proteomes" id="UP001385892">
    <property type="component" value="Unassembled WGS sequence"/>
</dbReference>
<keyword evidence="1" id="KW-0602">Photosynthesis</keyword>
<name>A0ABU8WEJ7_9BURK</name>
<sequence length="365" mass="38760">MSLHIPQLIRWSLVGMVAVVAGAALGQPAFQSPLTLPSVQSALASRAPANALAMAGTRLVSAGQRGHILYSDDQGKTWAQAAVPVSSDLTAIHFVDARHGWATGHEGVILHSADSGATWQVQLDGERAAQLLVHQYGQPSSPGDASAERLARDAATFAKQGADKPFLDVYFENEREGFAIGAFNLILRTADGGKSWTPWLDRVDNPDSLHLYAMRSAAGTLFMVGEQGLVLKLDRAQRRFVRVELPYKGTLFGVMGTPQMVMVYGLRGNAWRSTDGGATWARTDSGVNAGLVSGAAGKDGSMLLASQAGQLLRSKDQGATFDRVPLGRVAPVFALATSTAQGVALAGPDGVRMEWLKDKETNRAQ</sequence>
<dbReference type="InterPro" id="IPR028203">
    <property type="entry name" value="PSII_CF48-like_dom"/>
</dbReference>
<evidence type="ECO:0000256" key="1">
    <source>
        <dbReference type="ARBA" id="ARBA00022531"/>
    </source>
</evidence>
<dbReference type="SUPFAM" id="SSF110296">
    <property type="entry name" value="Oligoxyloglucan reducing end-specific cellobiohydrolase"/>
    <property type="match status" value="1"/>
</dbReference>
<keyword evidence="2" id="KW-0604">Photosystem II</keyword>
<accession>A0ABU8WEJ7</accession>
<dbReference type="InterPro" id="IPR015943">
    <property type="entry name" value="WD40/YVTN_repeat-like_dom_sf"/>
</dbReference>
<comment type="caution">
    <text evidence="4">The sequence shown here is derived from an EMBL/GenBank/DDBJ whole genome shotgun (WGS) entry which is preliminary data.</text>
</comment>
<dbReference type="Gene3D" id="2.130.10.10">
    <property type="entry name" value="YVTN repeat-like/Quinoprotein amine dehydrogenase"/>
    <property type="match status" value="2"/>
</dbReference>
<dbReference type="EMBL" id="JBBKZT010000002">
    <property type="protein sequence ID" value="MEJ8845789.1"/>
    <property type="molecule type" value="Genomic_DNA"/>
</dbReference>
<feature type="domain" description="Photosynthesis system II assembly factor Ycf48/Hcf136-like" evidence="3">
    <location>
        <begin position="163"/>
        <end position="301"/>
    </location>
</feature>
<evidence type="ECO:0000313" key="4">
    <source>
        <dbReference type="EMBL" id="MEJ8845789.1"/>
    </source>
</evidence>
<evidence type="ECO:0000259" key="3">
    <source>
        <dbReference type="Pfam" id="PF14870"/>
    </source>
</evidence>
<evidence type="ECO:0000313" key="5">
    <source>
        <dbReference type="Proteomes" id="UP001385892"/>
    </source>
</evidence>
<dbReference type="PANTHER" id="PTHR47199">
    <property type="entry name" value="PHOTOSYSTEM II STABILITY/ASSEMBLY FACTOR HCF136, CHLOROPLASTIC"/>
    <property type="match status" value="1"/>
</dbReference>
<dbReference type="CDD" id="cd15482">
    <property type="entry name" value="Sialidase_non-viral"/>
    <property type="match status" value="2"/>
</dbReference>
<organism evidence="4 5">
    <name type="scientific">Variovorax rhizosphaerae</name>
    <dbReference type="NCBI Taxonomy" id="1836200"/>
    <lineage>
        <taxon>Bacteria</taxon>
        <taxon>Pseudomonadati</taxon>
        <taxon>Pseudomonadota</taxon>
        <taxon>Betaproteobacteria</taxon>
        <taxon>Burkholderiales</taxon>
        <taxon>Comamonadaceae</taxon>
        <taxon>Variovorax</taxon>
    </lineage>
</organism>
<keyword evidence="5" id="KW-1185">Reference proteome</keyword>
<dbReference type="RefSeq" id="WP_340340958.1">
    <property type="nucleotide sequence ID" value="NZ_JBBKZT010000002.1"/>
</dbReference>
<feature type="domain" description="Photosynthesis system II assembly factor Ycf48/Hcf136-like" evidence="3">
    <location>
        <begin position="75"/>
        <end position="122"/>
    </location>
</feature>
<dbReference type="PANTHER" id="PTHR47199:SF2">
    <property type="entry name" value="PHOTOSYSTEM II STABILITY_ASSEMBLY FACTOR HCF136, CHLOROPLASTIC"/>
    <property type="match status" value="1"/>
</dbReference>
<dbReference type="Pfam" id="PF14870">
    <property type="entry name" value="PSII_BNR"/>
    <property type="match status" value="2"/>
</dbReference>